<keyword evidence="6 7" id="KW-0472">Membrane</keyword>
<keyword evidence="2 7" id="KW-0813">Transport</keyword>
<comment type="caution">
    <text evidence="9">The sequence shown here is derived from an EMBL/GenBank/DDBJ whole genome shotgun (WGS) entry which is preliminary data.</text>
</comment>
<dbReference type="GO" id="GO:0005886">
    <property type="term" value="C:plasma membrane"/>
    <property type="evidence" value="ECO:0007669"/>
    <property type="project" value="UniProtKB-SubCell"/>
</dbReference>
<dbReference type="Proteomes" id="UP000010420">
    <property type="component" value="Unassembled WGS sequence"/>
</dbReference>
<evidence type="ECO:0000256" key="7">
    <source>
        <dbReference type="RuleBase" id="RU363032"/>
    </source>
</evidence>
<evidence type="ECO:0000259" key="8">
    <source>
        <dbReference type="PROSITE" id="PS50928"/>
    </source>
</evidence>
<dbReference type="STRING" id="545697.HMPREF0216_02622"/>
<dbReference type="HOGENOM" id="CLU_016047_0_4_9"/>
<evidence type="ECO:0000256" key="2">
    <source>
        <dbReference type="ARBA" id="ARBA00022448"/>
    </source>
</evidence>
<dbReference type="AlphaFoldDB" id="L1QB93"/>
<dbReference type="CDD" id="cd06261">
    <property type="entry name" value="TM_PBP2"/>
    <property type="match status" value="1"/>
</dbReference>
<proteinExistence type="inferred from homology"/>
<keyword evidence="10" id="KW-1185">Reference proteome</keyword>
<dbReference type="GO" id="GO:0055085">
    <property type="term" value="P:transmembrane transport"/>
    <property type="evidence" value="ECO:0007669"/>
    <property type="project" value="InterPro"/>
</dbReference>
<gene>
    <name evidence="9" type="ORF">HMPREF0216_02622</name>
</gene>
<name>L1QB93_9CLOT</name>
<dbReference type="PANTHER" id="PTHR30193:SF37">
    <property type="entry name" value="INNER MEMBRANE ABC TRANSPORTER PERMEASE PROTEIN YCJO"/>
    <property type="match status" value="1"/>
</dbReference>
<organism evidence="9 10">
    <name type="scientific">Clostridium celatum DSM 1785</name>
    <dbReference type="NCBI Taxonomy" id="545697"/>
    <lineage>
        <taxon>Bacteria</taxon>
        <taxon>Bacillati</taxon>
        <taxon>Bacillota</taxon>
        <taxon>Clostridia</taxon>
        <taxon>Eubacteriales</taxon>
        <taxon>Clostridiaceae</taxon>
        <taxon>Clostridium</taxon>
    </lineage>
</organism>
<evidence type="ECO:0000313" key="9">
    <source>
        <dbReference type="EMBL" id="EKY24872.1"/>
    </source>
</evidence>
<evidence type="ECO:0000256" key="6">
    <source>
        <dbReference type="ARBA" id="ARBA00023136"/>
    </source>
</evidence>
<feature type="transmembrane region" description="Helical" evidence="7">
    <location>
        <begin position="91"/>
        <end position="111"/>
    </location>
</feature>
<keyword evidence="5 7" id="KW-1133">Transmembrane helix</keyword>
<evidence type="ECO:0000256" key="1">
    <source>
        <dbReference type="ARBA" id="ARBA00004651"/>
    </source>
</evidence>
<keyword evidence="4 7" id="KW-0812">Transmembrane</keyword>
<reference evidence="9 10" key="1">
    <citation type="submission" date="2012-05" db="EMBL/GenBank/DDBJ databases">
        <authorList>
            <person name="Weinstock G."/>
            <person name="Sodergren E."/>
            <person name="Lobos E.A."/>
            <person name="Fulton L."/>
            <person name="Fulton R."/>
            <person name="Courtney L."/>
            <person name="Fronick C."/>
            <person name="O'Laughlin M."/>
            <person name="Godfrey J."/>
            <person name="Wilson R.M."/>
            <person name="Miner T."/>
            <person name="Farmer C."/>
            <person name="Delehaunty K."/>
            <person name="Cordes M."/>
            <person name="Minx P."/>
            <person name="Tomlinson C."/>
            <person name="Chen J."/>
            <person name="Wollam A."/>
            <person name="Pepin K.H."/>
            <person name="Bhonagiri V."/>
            <person name="Zhang X."/>
            <person name="Suruliraj S."/>
            <person name="Warren W."/>
            <person name="Mitreva M."/>
            <person name="Mardis E.R."/>
            <person name="Wilson R.K."/>
        </authorList>
    </citation>
    <scope>NUCLEOTIDE SEQUENCE [LARGE SCALE GENOMIC DNA]</scope>
    <source>
        <strain evidence="9 10">DSM 1785</strain>
    </source>
</reference>
<evidence type="ECO:0000256" key="4">
    <source>
        <dbReference type="ARBA" id="ARBA00022692"/>
    </source>
</evidence>
<protein>
    <submittedName>
        <fullName evidence="9">ABC transporter, permease protein</fullName>
    </submittedName>
</protein>
<feature type="transmembrane region" description="Helical" evidence="7">
    <location>
        <begin position="38"/>
        <end position="60"/>
    </location>
</feature>
<dbReference type="eggNOG" id="COG1175">
    <property type="taxonomic scope" value="Bacteria"/>
</dbReference>
<comment type="similarity">
    <text evidence="7">Belongs to the binding-protein-dependent transport system permease family.</text>
</comment>
<feature type="transmembrane region" description="Helical" evidence="7">
    <location>
        <begin position="204"/>
        <end position="225"/>
    </location>
</feature>
<evidence type="ECO:0000313" key="10">
    <source>
        <dbReference type="Proteomes" id="UP000010420"/>
    </source>
</evidence>
<dbReference type="Gene3D" id="1.10.3720.10">
    <property type="entry name" value="MetI-like"/>
    <property type="match status" value="1"/>
</dbReference>
<dbReference type="Pfam" id="PF00528">
    <property type="entry name" value="BPD_transp_1"/>
    <property type="match status" value="1"/>
</dbReference>
<evidence type="ECO:0000256" key="5">
    <source>
        <dbReference type="ARBA" id="ARBA00022989"/>
    </source>
</evidence>
<keyword evidence="3" id="KW-1003">Cell membrane</keyword>
<feature type="transmembrane region" description="Helical" evidence="7">
    <location>
        <begin position="6"/>
        <end position="26"/>
    </location>
</feature>
<evidence type="ECO:0000256" key="3">
    <source>
        <dbReference type="ARBA" id="ARBA00022475"/>
    </source>
</evidence>
<feature type="domain" description="ABC transmembrane type-1" evidence="8">
    <location>
        <begin position="1"/>
        <end position="225"/>
    </location>
</feature>
<comment type="subcellular location">
    <subcellularLocation>
        <location evidence="1 7">Cell membrane</location>
        <topology evidence="1 7">Multi-pass membrane protein</topology>
    </subcellularLocation>
</comment>
<dbReference type="EMBL" id="AMEZ01000077">
    <property type="protein sequence ID" value="EKY24872.1"/>
    <property type="molecule type" value="Genomic_DNA"/>
</dbReference>
<dbReference type="PATRIC" id="fig|545697.3.peg.2578"/>
<dbReference type="PANTHER" id="PTHR30193">
    <property type="entry name" value="ABC TRANSPORTER PERMEASE PROTEIN"/>
    <property type="match status" value="1"/>
</dbReference>
<dbReference type="InterPro" id="IPR051393">
    <property type="entry name" value="ABC_transporter_permease"/>
</dbReference>
<dbReference type="InterPro" id="IPR035906">
    <property type="entry name" value="MetI-like_sf"/>
</dbReference>
<dbReference type="InterPro" id="IPR000515">
    <property type="entry name" value="MetI-like"/>
</dbReference>
<sequence>MFNIFKVWLIGGAIVLSISLLFAVILTSGVRFKSFWRAAIYLPNVISAVALATMWLQFVFQQKYGLINGFFKAIGAESLAKINWLSSDMKFWAMLIAFCFGSVGYYMLIFLSGIERIPEEYYEAATIDGASKWKQFTNVTMPLLKGVFKTNLTFWSINTVMFFVWSKMFSPLTSEESTITPVVYMYNTVFGTTGVSNRDAGKGAAVGVTLAIIVVLIFVVMNFIIKDEEVEY</sequence>
<accession>L1QB93</accession>
<dbReference type="PROSITE" id="PS50928">
    <property type="entry name" value="ABC_TM1"/>
    <property type="match status" value="1"/>
</dbReference>
<dbReference type="SUPFAM" id="SSF161098">
    <property type="entry name" value="MetI-like"/>
    <property type="match status" value="1"/>
</dbReference>